<protein>
    <submittedName>
        <fullName evidence="1">Uncharacterized protein</fullName>
    </submittedName>
</protein>
<proteinExistence type="predicted"/>
<sequence length="71" mass="8716">MKWNSVKRYRNKIFKVLFIKFAVLNELIYDIMKDEIYKQEEENTNSIEQIKSQYDYNSFEDEAKLIVDNLK</sequence>
<reference evidence="1 2" key="1">
    <citation type="submission" date="2016-11" db="EMBL/GenBank/DDBJ databases">
        <authorList>
            <person name="Jaros S."/>
            <person name="Januszkiewicz K."/>
            <person name="Wedrychowicz H."/>
        </authorList>
    </citation>
    <scope>NUCLEOTIDE SEQUENCE [LARGE SCALE GENOMIC DNA]</scope>
    <source>
        <strain evidence="1 2">DSM 3089</strain>
    </source>
</reference>
<organism evidence="1 2">
    <name type="scientific">Clostridium collagenovorans DSM 3089</name>
    <dbReference type="NCBI Taxonomy" id="1121306"/>
    <lineage>
        <taxon>Bacteria</taxon>
        <taxon>Bacillati</taxon>
        <taxon>Bacillota</taxon>
        <taxon>Clostridia</taxon>
        <taxon>Eubacteriales</taxon>
        <taxon>Clostridiaceae</taxon>
        <taxon>Clostridium</taxon>
    </lineage>
</organism>
<name>A0A1M5SBM5_9CLOT</name>
<dbReference type="RefSeq" id="WP_072828961.1">
    <property type="nucleotide sequence ID" value="NZ_FQXP01000003.1"/>
</dbReference>
<dbReference type="AlphaFoldDB" id="A0A1M5SBM5"/>
<dbReference type="OrthoDB" id="5114982at2"/>
<keyword evidence="2" id="KW-1185">Reference proteome</keyword>
<dbReference type="Proteomes" id="UP000184526">
    <property type="component" value="Unassembled WGS sequence"/>
</dbReference>
<gene>
    <name evidence="1" type="ORF">SAMN02745196_00110</name>
</gene>
<evidence type="ECO:0000313" key="2">
    <source>
        <dbReference type="Proteomes" id="UP000184526"/>
    </source>
</evidence>
<evidence type="ECO:0000313" key="1">
    <source>
        <dbReference type="EMBL" id="SHH35861.1"/>
    </source>
</evidence>
<dbReference type="EMBL" id="FQXP01000003">
    <property type="protein sequence ID" value="SHH35861.1"/>
    <property type="molecule type" value="Genomic_DNA"/>
</dbReference>
<accession>A0A1M5SBM5</accession>
<dbReference type="STRING" id="1121306.SAMN02745196_00110"/>